<evidence type="ECO:0000256" key="2">
    <source>
        <dbReference type="RuleBase" id="RU003875"/>
    </source>
</evidence>
<dbReference type="InterPro" id="IPR002177">
    <property type="entry name" value="DPS_DNA-bd"/>
</dbReference>
<sequence>MKTAIGIGPEHREVVAHQLATLLADEFVLSTKTLRAHWNLEGPDFHSLHGFFEELYQQAANRADQVAERIRQLGHYAPASLKTFLQLTHLTEQDDAGTDSLRLIRLLLRDHESIIEFVRGILDEFQSAHKDAGTSDFVTTLLAQHEKTAWMLRSHLK</sequence>
<gene>
    <name evidence="4" type="ORF">EU556_24500</name>
</gene>
<name>A0A4Z0P1H5_9BACT</name>
<dbReference type="Pfam" id="PF00210">
    <property type="entry name" value="Ferritin"/>
    <property type="match status" value="1"/>
</dbReference>
<dbReference type="OrthoDB" id="9797023at2"/>
<comment type="caution">
    <text evidence="4">The sequence shown here is derived from an EMBL/GenBank/DDBJ whole genome shotgun (WGS) entry which is preliminary data.</text>
</comment>
<dbReference type="Gene3D" id="1.20.1260.10">
    <property type="match status" value="1"/>
</dbReference>
<dbReference type="InterPro" id="IPR008331">
    <property type="entry name" value="Ferritin_DPS_dom"/>
</dbReference>
<dbReference type="PIRSF" id="PIRSF005900">
    <property type="entry name" value="Dps"/>
    <property type="match status" value="1"/>
</dbReference>
<protein>
    <submittedName>
        <fullName evidence="4">DNA starvation/stationary phase protection protein</fullName>
    </submittedName>
</protein>
<dbReference type="PROSITE" id="PS00818">
    <property type="entry name" value="DPS_1"/>
    <property type="match status" value="1"/>
</dbReference>
<comment type="similarity">
    <text evidence="1 2">Belongs to the Dps family.</text>
</comment>
<dbReference type="GO" id="GO:0016722">
    <property type="term" value="F:oxidoreductase activity, acting on metal ions"/>
    <property type="evidence" value="ECO:0007669"/>
    <property type="project" value="InterPro"/>
</dbReference>
<dbReference type="SUPFAM" id="SSF47240">
    <property type="entry name" value="Ferritin-like"/>
    <property type="match status" value="1"/>
</dbReference>
<keyword evidence="5" id="KW-1185">Reference proteome</keyword>
<reference evidence="4 5" key="1">
    <citation type="submission" date="2019-04" db="EMBL/GenBank/DDBJ databases">
        <authorList>
            <person name="Feng G."/>
            <person name="Zhang J."/>
            <person name="Zhu H."/>
        </authorList>
    </citation>
    <scope>NUCLEOTIDE SEQUENCE [LARGE SCALE GENOMIC DNA]</scope>
    <source>
        <strain evidence="4 5">92R-1</strain>
    </source>
</reference>
<evidence type="ECO:0000313" key="4">
    <source>
        <dbReference type="EMBL" id="TGE03774.1"/>
    </source>
</evidence>
<evidence type="ECO:0000313" key="5">
    <source>
        <dbReference type="Proteomes" id="UP000298337"/>
    </source>
</evidence>
<dbReference type="InterPro" id="IPR009078">
    <property type="entry name" value="Ferritin-like_SF"/>
</dbReference>
<dbReference type="EMBL" id="SRLA01000007">
    <property type="protein sequence ID" value="TGE03774.1"/>
    <property type="molecule type" value="Genomic_DNA"/>
</dbReference>
<dbReference type="InterPro" id="IPR023188">
    <property type="entry name" value="DPS_DNA-bd_CS"/>
</dbReference>
<evidence type="ECO:0000259" key="3">
    <source>
        <dbReference type="Pfam" id="PF00210"/>
    </source>
</evidence>
<dbReference type="CDD" id="cd01043">
    <property type="entry name" value="DPS"/>
    <property type="match status" value="1"/>
</dbReference>
<dbReference type="RefSeq" id="WP_135436874.1">
    <property type="nucleotide sequence ID" value="NZ_SRLA01000007.1"/>
</dbReference>
<dbReference type="Proteomes" id="UP000298337">
    <property type="component" value="Unassembled WGS sequence"/>
</dbReference>
<dbReference type="PANTHER" id="PTHR42932">
    <property type="entry name" value="GENERAL STRESS PROTEIN 20U"/>
    <property type="match status" value="1"/>
</dbReference>
<accession>A0A4Z0P1H5</accession>
<dbReference type="InterPro" id="IPR012347">
    <property type="entry name" value="Ferritin-like"/>
</dbReference>
<dbReference type="GO" id="GO:0008199">
    <property type="term" value="F:ferric iron binding"/>
    <property type="evidence" value="ECO:0007669"/>
    <property type="project" value="InterPro"/>
</dbReference>
<organism evidence="4 5">
    <name type="scientific">Hymenobacter fodinae</name>
    <dbReference type="NCBI Taxonomy" id="2510796"/>
    <lineage>
        <taxon>Bacteria</taxon>
        <taxon>Pseudomonadati</taxon>
        <taxon>Bacteroidota</taxon>
        <taxon>Cytophagia</taxon>
        <taxon>Cytophagales</taxon>
        <taxon>Hymenobacteraceae</taxon>
        <taxon>Hymenobacter</taxon>
    </lineage>
</organism>
<evidence type="ECO:0000256" key="1">
    <source>
        <dbReference type="ARBA" id="ARBA00009497"/>
    </source>
</evidence>
<feature type="domain" description="Ferritin/DPS" evidence="3">
    <location>
        <begin position="18"/>
        <end position="157"/>
    </location>
</feature>
<dbReference type="PRINTS" id="PR01346">
    <property type="entry name" value="HELNAPAPROT"/>
</dbReference>
<dbReference type="AlphaFoldDB" id="A0A4Z0P1H5"/>
<proteinExistence type="inferred from homology"/>
<dbReference type="PANTHER" id="PTHR42932:SF3">
    <property type="entry name" value="DNA PROTECTION DURING STARVATION PROTEIN"/>
    <property type="match status" value="1"/>
</dbReference>